<dbReference type="NCBIfam" id="TIGR00536">
    <property type="entry name" value="hemK_fam"/>
    <property type="match status" value="1"/>
</dbReference>
<organism evidence="8 9">
    <name type="scientific">Aquimarina hainanensis</name>
    <dbReference type="NCBI Taxonomy" id="1578017"/>
    <lineage>
        <taxon>Bacteria</taxon>
        <taxon>Pseudomonadati</taxon>
        <taxon>Bacteroidota</taxon>
        <taxon>Flavobacteriia</taxon>
        <taxon>Flavobacteriales</taxon>
        <taxon>Flavobacteriaceae</taxon>
        <taxon>Aquimarina</taxon>
    </lineage>
</organism>
<name>A0ABW5NFG9_9FLAO</name>
<dbReference type="NCBIfam" id="TIGR03534">
    <property type="entry name" value="RF_mod_PrmC"/>
    <property type="match status" value="1"/>
</dbReference>
<dbReference type="RefSeq" id="WP_378253859.1">
    <property type="nucleotide sequence ID" value="NZ_JBHSJV010000001.1"/>
</dbReference>
<feature type="binding site" evidence="5">
    <location>
        <begin position="124"/>
        <end position="128"/>
    </location>
    <ligand>
        <name>S-adenosyl-L-methionine</name>
        <dbReference type="ChEBI" id="CHEBI:59789"/>
    </ligand>
</feature>
<dbReference type="Pfam" id="PF05175">
    <property type="entry name" value="MTS"/>
    <property type="match status" value="1"/>
</dbReference>
<dbReference type="GO" id="GO:0032259">
    <property type="term" value="P:methylation"/>
    <property type="evidence" value="ECO:0007669"/>
    <property type="project" value="UniProtKB-KW"/>
</dbReference>
<accession>A0ABW5NFG9</accession>
<reference evidence="9" key="1">
    <citation type="journal article" date="2019" name="Int. J. Syst. Evol. Microbiol.">
        <title>The Global Catalogue of Microorganisms (GCM) 10K type strain sequencing project: providing services to taxonomists for standard genome sequencing and annotation.</title>
        <authorList>
            <consortium name="The Broad Institute Genomics Platform"/>
            <consortium name="The Broad Institute Genome Sequencing Center for Infectious Disease"/>
            <person name="Wu L."/>
            <person name="Ma J."/>
        </authorList>
    </citation>
    <scope>NUCLEOTIDE SEQUENCE [LARGE SCALE GENOMIC DNA]</scope>
    <source>
        <strain evidence="9">KCTC 42423</strain>
    </source>
</reference>
<evidence type="ECO:0000256" key="5">
    <source>
        <dbReference type="HAMAP-Rule" id="MF_02126"/>
    </source>
</evidence>
<feature type="binding site" evidence="5">
    <location>
        <position position="147"/>
    </location>
    <ligand>
        <name>S-adenosyl-L-methionine</name>
        <dbReference type="ChEBI" id="CHEBI:59789"/>
    </ligand>
</feature>
<dbReference type="Gene3D" id="3.40.50.150">
    <property type="entry name" value="Vaccinia Virus protein VP39"/>
    <property type="match status" value="1"/>
</dbReference>
<feature type="binding site" evidence="5">
    <location>
        <begin position="190"/>
        <end position="193"/>
    </location>
    <ligand>
        <name>substrate</name>
    </ligand>
</feature>
<dbReference type="EC" id="2.1.1.297" evidence="5"/>
<dbReference type="Proteomes" id="UP001597459">
    <property type="component" value="Unassembled WGS sequence"/>
</dbReference>
<evidence type="ECO:0000256" key="3">
    <source>
        <dbReference type="ARBA" id="ARBA00022691"/>
    </source>
</evidence>
<keyword evidence="1 5" id="KW-0489">Methyltransferase</keyword>
<evidence type="ECO:0000256" key="1">
    <source>
        <dbReference type="ARBA" id="ARBA00022603"/>
    </source>
</evidence>
<keyword evidence="9" id="KW-1185">Reference proteome</keyword>
<feature type="binding site" evidence="5">
    <location>
        <position position="190"/>
    </location>
    <ligand>
        <name>S-adenosyl-L-methionine</name>
        <dbReference type="ChEBI" id="CHEBI:59789"/>
    </ligand>
</feature>
<dbReference type="GO" id="GO:0102559">
    <property type="term" value="F:peptide chain release factor N(5)-glutamine methyltransferase activity"/>
    <property type="evidence" value="ECO:0007669"/>
    <property type="project" value="UniProtKB-EC"/>
</dbReference>
<evidence type="ECO:0000259" key="6">
    <source>
        <dbReference type="Pfam" id="PF05175"/>
    </source>
</evidence>
<dbReference type="Gene3D" id="1.10.8.10">
    <property type="entry name" value="DNA helicase RuvA subunit, C-terminal domain"/>
    <property type="match status" value="1"/>
</dbReference>
<keyword evidence="3 5" id="KW-0949">S-adenosyl-L-methionine</keyword>
<evidence type="ECO:0000259" key="7">
    <source>
        <dbReference type="Pfam" id="PF17827"/>
    </source>
</evidence>
<dbReference type="InterPro" id="IPR019874">
    <property type="entry name" value="RF_methyltr_PrmC"/>
</dbReference>
<evidence type="ECO:0000313" key="9">
    <source>
        <dbReference type="Proteomes" id="UP001597459"/>
    </source>
</evidence>
<dbReference type="PROSITE" id="PS00092">
    <property type="entry name" value="N6_MTASE"/>
    <property type="match status" value="1"/>
</dbReference>
<comment type="caution">
    <text evidence="5">Lacks conserved residue(s) required for the propagation of feature annotation.</text>
</comment>
<dbReference type="CDD" id="cd02440">
    <property type="entry name" value="AdoMet_MTases"/>
    <property type="match status" value="1"/>
</dbReference>
<evidence type="ECO:0000313" key="8">
    <source>
        <dbReference type="EMBL" id="MFD2593654.1"/>
    </source>
</evidence>
<dbReference type="EMBL" id="JBHULX010000048">
    <property type="protein sequence ID" value="MFD2593654.1"/>
    <property type="molecule type" value="Genomic_DNA"/>
</dbReference>
<dbReference type="PANTHER" id="PTHR18895">
    <property type="entry name" value="HEMK METHYLTRANSFERASE"/>
    <property type="match status" value="1"/>
</dbReference>
<dbReference type="InterPro" id="IPR029063">
    <property type="entry name" value="SAM-dependent_MTases_sf"/>
</dbReference>
<protein>
    <recommendedName>
        <fullName evidence="5">Release factor glutamine methyltransferase</fullName>
        <shortName evidence="5">RF MTase</shortName>
        <ecNumber evidence="5">2.1.1.297</ecNumber>
    </recommendedName>
    <alternativeName>
        <fullName evidence="5">N5-glutamine methyltransferase PrmC</fullName>
    </alternativeName>
    <alternativeName>
        <fullName evidence="5">Protein-(glutamine-N5) MTase PrmC</fullName>
    </alternativeName>
    <alternativeName>
        <fullName evidence="5">Protein-glutamine N-methyltransferase PrmC</fullName>
    </alternativeName>
</protein>
<keyword evidence="2 5" id="KW-0808">Transferase</keyword>
<comment type="function">
    <text evidence="5">Methylates the class 1 translation termination release factors RF1/PrfA and RF2/PrfB on the glutamine residue of the universally conserved GGQ motif.</text>
</comment>
<feature type="domain" description="Methyltransferase small" evidence="6">
    <location>
        <begin position="114"/>
        <end position="200"/>
    </location>
</feature>
<evidence type="ECO:0000256" key="2">
    <source>
        <dbReference type="ARBA" id="ARBA00022679"/>
    </source>
</evidence>
<sequence length="285" mass="32538">MILKEAKAYFLTSLSEQYGREETLSFFYLITDHLLGMSRVQVALELQKKLTIPQKTMFTAAVSQLEKEVPVQYIIGSTNFYGLDFQVSEQVLIPRPETEELVHWIIEDCKNRKKEKKIRILDVGTGSGCIAITLAKHIPNATVEAIDVSEGAIEVAQKNAKQHGVAIRFINQDILTVASLDQRYDIIVSNPPYVREMEKKEMKGNVLKYEPHTALFVSDNRALVFYEKIAALATQSLEESGNLYFEINQYLGQEMKDMILGKGFDVVELRKDFFGNERMIKAFRK</sequence>
<dbReference type="InterPro" id="IPR004556">
    <property type="entry name" value="HemK-like"/>
</dbReference>
<dbReference type="PANTHER" id="PTHR18895:SF74">
    <property type="entry name" value="MTRF1L RELEASE FACTOR GLUTAMINE METHYLTRANSFERASE"/>
    <property type="match status" value="1"/>
</dbReference>
<proteinExistence type="inferred from homology"/>
<dbReference type="HAMAP" id="MF_02126">
    <property type="entry name" value="RF_methyltr_PrmC"/>
    <property type="match status" value="1"/>
</dbReference>
<comment type="catalytic activity">
    <reaction evidence="4 5">
        <text>L-glutaminyl-[peptide chain release factor] + S-adenosyl-L-methionine = N(5)-methyl-L-glutaminyl-[peptide chain release factor] + S-adenosyl-L-homocysteine + H(+)</text>
        <dbReference type="Rhea" id="RHEA:42896"/>
        <dbReference type="Rhea" id="RHEA-COMP:10271"/>
        <dbReference type="Rhea" id="RHEA-COMP:10272"/>
        <dbReference type="ChEBI" id="CHEBI:15378"/>
        <dbReference type="ChEBI" id="CHEBI:30011"/>
        <dbReference type="ChEBI" id="CHEBI:57856"/>
        <dbReference type="ChEBI" id="CHEBI:59789"/>
        <dbReference type="ChEBI" id="CHEBI:61891"/>
        <dbReference type="EC" id="2.1.1.297"/>
    </reaction>
</comment>
<dbReference type="InterPro" id="IPR050320">
    <property type="entry name" value="N5-glutamine_MTase"/>
</dbReference>
<dbReference type="InterPro" id="IPR040758">
    <property type="entry name" value="PrmC_N"/>
</dbReference>
<comment type="similarity">
    <text evidence="5">Belongs to the protein N5-glutamine methyltransferase family. PrmC subfamily.</text>
</comment>
<dbReference type="InterPro" id="IPR002052">
    <property type="entry name" value="DNA_methylase_N6_adenine_CS"/>
</dbReference>
<gene>
    <name evidence="5 8" type="primary">prmC</name>
    <name evidence="8" type="ORF">ACFSTE_22640</name>
</gene>
<feature type="domain" description="Release factor glutamine methyltransferase N-terminal" evidence="7">
    <location>
        <begin position="14"/>
        <end position="76"/>
    </location>
</feature>
<comment type="caution">
    <text evidence="8">The sequence shown here is derived from an EMBL/GenBank/DDBJ whole genome shotgun (WGS) entry which is preliminary data.</text>
</comment>
<dbReference type="Pfam" id="PF17827">
    <property type="entry name" value="PrmC_N"/>
    <property type="match status" value="1"/>
</dbReference>
<dbReference type="InterPro" id="IPR007848">
    <property type="entry name" value="Small_mtfrase_dom"/>
</dbReference>
<dbReference type="SUPFAM" id="SSF53335">
    <property type="entry name" value="S-adenosyl-L-methionine-dependent methyltransferases"/>
    <property type="match status" value="1"/>
</dbReference>
<evidence type="ECO:0000256" key="4">
    <source>
        <dbReference type="ARBA" id="ARBA00048391"/>
    </source>
</evidence>